<protein>
    <recommendedName>
        <fullName evidence="2">Partner of Y14 and mago</fullName>
    </recommendedName>
</protein>
<comment type="similarity">
    <text evidence="1">Belongs to the pym family.</text>
</comment>
<dbReference type="Proteomes" id="UP001353858">
    <property type="component" value="Unassembled WGS sequence"/>
</dbReference>
<feature type="region of interest" description="Disordered" evidence="3">
    <location>
        <begin position="56"/>
        <end position="150"/>
    </location>
</feature>
<dbReference type="EMBL" id="JARPUR010000006">
    <property type="protein sequence ID" value="KAK4874493.1"/>
    <property type="molecule type" value="Genomic_DNA"/>
</dbReference>
<feature type="compositionally biased region" description="Basic and acidic residues" evidence="3">
    <location>
        <begin position="91"/>
        <end position="110"/>
    </location>
</feature>
<gene>
    <name evidence="5" type="ORF">RN001_013853</name>
</gene>
<dbReference type="InterPro" id="IPR015362">
    <property type="entry name" value="WIBG_mago-bd"/>
</dbReference>
<dbReference type="PANTHER" id="PTHR22959:SF0">
    <property type="entry name" value="PARTNER OF Y14 AND MAGO"/>
    <property type="match status" value="1"/>
</dbReference>
<comment type="caution">
    <text evidence="5">The sequence shown here is derived from an EMBL/GenBank/DDBJ whole genome shotgun (WGS) entry which is preliminary data.</text>
</comment>
<dbReference type="Pfam" id="PF09282">
    <property type="entry name" value="Mago-bind"/>
    <property type="match status" value="1"/>
</dbReference>
<dbReference type="SUPFAM" id="SSF101931">
    <property type="entry name" value="Pym (Within the bgcn gene intron protein, WIBG), N-terminal domain"/>
    <property type="match status" value="1"/>
</dbReference>
<reference evidence="6" key="1">
    <citation type="submission" date="2023-01" db="EMBL/GenBank/DDBJ databases">
        <title>Key to firefly adult light organ development and bioluminescence: homeobox transcription factors regulate luciferase expression and transportation to peroxisome.</title>
        <authorList>
            <person name="Fu X."/>
        </authorList>
    </citation>
    <scope>NUCLEOTIDE SEQUENCE [LARGE SCALE GENOMIC DNA]</scope>
</reference>
<organism evidence="5 6">
    <name type="scientific">Aquatica leii</name>
    <dbReference type="NCBI Taxonomy" id="1421715"/>
    <lineage>
        <taxon>Eukaryota</taxon>
        <taxon>Metazoa</taxon>
        <taxon>Ecdysozoa</taxon>
        <taxon>Arthropoda</taxon>
        <taxon>Hexapoda</taxon>
        <taxon>Insecta</taxon>
        <taxon>Pterygota</taxon>
        <taxon>Neoptera</taxon>
        <taxon>Endopterygota</taxon>
        <taxon>Coleoptera</taxon>
        <taxon>Polyphaga</taxon>
        <taxon>Elateriformia</taxon>
        <taxon>Elateroidea</taxon>
        <taxon>Lampyridae</taxon>
        <taxon>Luciolinae</taxon>
        <taxon>Aquatica</taxon>
    </lineage>
</organism>
<evidence type="ECO:0000259" key="4">
    <source>
        <dbReference type="SMART" id="SM01273"/>
    </source>
</evidence>
<keyword evidence="6" id="KW-1185">Reference proteome</keyword>
<evidence type="ECO:0000256" key="1">
    <source>
        <dbReference type="ARBA" id="ARBA00009394"/>
    </source>
</evidence>
<proteinExistence type="inferred from homology"/>
<dbReference type="GO" id="GO:0003723">
    <property type="term" value="F:RNA binding"/>
    <property type="evidence" value="ECO:0007669"/>
    <property type="project" value="TreeGrafter"/>
</dbReference>
<dbReference type="GO" id="GO:0035145">
    <property type="term" value="C:exon-exon junction complex"/>
    <property type="evidence" value="ECO:0007669"/>
    <property type="project" value="TreeGrafter"/>
</dbReference>
<name>A0AAN7P3C9_9COLE</name>
<feature type="domain" description="WIBG Mago-binding" evidence="4">
    <location>
        <begin position="11"/>
        <end position="37"/>
    </location>
</feature>
<evidence type="ECO:0000313" key="5">
    <source>
        <dbReference type="EMBL" id="KAK4874493.1"/>
    </source>
</evidence>
<dbReference type="InterPro" id="IPR036348">
    <property type="entry name" value="WIBG_N_sf"/>
</dbReference>
<dbReference type="AlphaFoldDB" id="A0AAN7P3C9"/>
<sequence>MNVSNARVENGDSIIPASQRPDGTWRKARRVKEGYVPQEEVPLYESKGKQLVNRATKPQTITLPSGQVAHQTIPGLFLVAEKPKPKKKKSKNVEDVTKQMERAKLTDDSPTKAQTKSQTKKKTKTVVEQPPTEDKSSNASNQDVDPVKRLRNLKKRLREVEQLEEKLKKGLISKPEPEQLAKVLRKNYLQMQISELEKEV</sequence>
<feature type="region of interest" description="Disordered" evidence="3">
    <location>
        <begin position="1"/>
        <end position="30"/>
    </location>
</feature>
<dbReference type="SMART" id="SM01273">
    <property type="entry name" value="Mago-bind"/>
    <property type="match status" value="1"/>
</dbReference>
<accession>A0AAN7P3C9</accession>
<dbReference type="GO" id="GO:1903259">
    <property type="term" value="P:exon-exon junction complex disassembly"/>
    <property type="evidence" value="ECO:0007669"/>
    <property type="project" value="InterPro"/>
</dbReference>
<dbReference type="PANTHER" id="PTHR22959">
    <property type="entry name" value="PYM PROTEIN"/>
    <property type="match status" value="1"/>
</dbReference>
<dbReference type="GO" id="GO:0005737">
    <property type="term" value="C:cytoplasm"/>
    <property type="evidence" value="ECO:0007669"/>
    <property type="project" value="TreeGrafter"/>
</dbReference>
<evidence type="ECO:0000256" key="3">
    <source>
        <dbReference type="SAM" id="MobiDB-lite"/>
    </source>
</evidence>
<dbReference type="InterPro" id="IPR039333">
    <property type="entry name" value="PYM1"/>
</dbReference>
<evidence type="ECO:0000256" key="2">
    <source>
        <dbReference type="ARBA" id="ARBA00018898"/>
    </source>
</evidence>
<evidence type="ECO:0000313" key="6">
    <source>
        <dbReference type="Proteomes" id="UP001353858"/>
    </source>
</evidence>
<feature type="compositionally biased region" description="Polar residues" evidence="3">
    <location>
        <begin position="56"/>
        <end position="70"/>
    </location>
</feature>